<feature type="compositionally biased region" description="Gly residues" evidence="1">
    <location>
        <begin position="60"/>
        <end position="70"/>
    </location>
</feature>
<reference evidence="2" key="1">
    <citation type="submission" date="2020-10" db="EMBL/GenBank/DDBJ databases">
        <authorList>
            <person name="Han B."/>
            <person name="Lu T."/>
            <person name="Zhao Q."/>
            <person name="Huang X."/>
            <person name="Zhao Y."/>
        </authorList>
    </citation>
    <scope>NUCLEOTIDE SEQUENCE</scope>
</reference>
<keyword evidence="3" id="KW-1185">Reference proteome</keyword>
<gene>
    <name evidence="2" type="ORF">NCGR_LOCUS48284</name>
</gene>
<feature type="region of interest" description="Disordered" evidence="1">
    <location>
        <begin position="54"/>
        <end position="106"/>
    </location>
</feature>
<protein>
    <submittedName>
        <fullName evidence="2">Uncharacterized protein</fullName>
    </submittedName>
</protein>
<proteinExistence type="predicted"/>
<comment type="caution">
    <text evidence="2">The sequence shown here is derived from an EMBL/GenBank/DDBJ whole genome shotgun (WGS) entry which is preliminary data.</text>
</comment>
<dbReference type="AlphaFoldDB" id="A0A811R4J6"/>
<evidence type="ECO:0000313" key="3">
    <source>
        <dbReference type="Proteomes" id="UP000604825"/>
    </source>
</evidence>
<evidence type="ECO:0000313" key="2">
    <source>
        <dbReference type="EMBL" id="CAD6264979.1"/>
    </source>
</evidence>
<organism evidence="2 3">
    <name type="scientific">Miscanthus lutarioriparius</name>
    <dbReference type="NCBI Taxonomy" id="422564"/>
    <lineage>
        <taxon>Eukaryota</taxon>
        <taxon>Viridiplantae</taxon>
        <taxon>Streptophyta</taxon>
        <taxon>Embryophyta</taxon>
        <taxon>Tracheophyta</taxon>
        <taxon>Spermatophyta</taxon>
        <taxon>Magnoliopsida</taxon>
        <taxon>Liliopsida</taxon>
        <taxon>Poales</taxon>
        <taxon>Poaceae</taxon>
        <taxon>PACMAD clade</taxon>
        <taxon>Panicoideae</taxon>
        <taxon>Andropogonodae</taxon>
        <taxon>Andropogoneae</taxon>
        <taxon>Saccharinae</taxon>
        <taxon>Miscanthus</taxon>
    </lineage>
</organism>
<evidence type="ECO:0000256" key="1">
    <source>
        <dbReference type="SAM" id="MobiDB-lite"/>
    </source>
</evidence>
<dbReference type="EMBL" id="CAJGYO010000013">
    <property type="protein sequence ID" value="CAD6264979.1"/>
    <property type="molecule type" value="Genomic_DNA"/>
</dbReference>
<dbReference type="Proteomes" id="UP000604825">
    <property type="component" value="Unassembled WGS sequence"/>
</dbReference>
<feature type="region of interest" description="Disordered" evidence="1">
    <location>
        <begin position="143"/>
        <end position="182"/>
    </location>
</feature>
<sequence length="182" mass="19659">MSDEREDIGLSMTTNDELRLCGLTGDDEDDVAGDAEELFGRRAFFFICTSFGHQGRRGCGEPGPRGSGRGHQGDRPALLRGHRSESSPWAPQRREQGPGGRRPQRQMRRVGLGVAAVAAALVARRASARVRWRRAVALLGEFQDRAPPPGEARSRAGPPAPGEAACTAVGQGMRVKRPPRRA</sequence>
<name>A0A811R4J6_9POAL</name>
<accession>A0A811R4J6</accession>
<feature type="region of interest" description="Disordered" evidence="1">
    <location>
        <begin position="1"/>
        <end position="26"/>
    </location>
</feature>